<gene>
    <name evidence="1" type="ORF">GR197_28325</name>
</gene>
<dbReference type="RefSeq" id="WP_164015644.1">
    <property type="nucleotide sequence ID" value="NZ_WUFT01000026.1"/>
</dbReference>
<dbReference type="Proteomes" id="UP000471753">
    <property type="component" value="Unassembled WGS sequence"/>
</dbReference>
<organism evidence="1 2">
    <name type="scientific">Rhizobium phaseoli</name>
    <dbReference type="NCBI Taxonomy" id="396"/>
    <lineage>
        <taxon>Bacteria</taxon>
        <taxon>Pseudomonadati</taxon>
        <taxon>Pseudomonadota</taxon>
        <taxon>Alphaproteobacteria</taxon>
        <taxon>Hyphomicrobiales</taxon>
        <taxon>Rhizobiaceae</taxon>
        <taxon>Rhizobium/Agrobacterium group</taxon>
        <taxon>Rhizobium</taxon>
    </lineage>
</organism>
<evidence type="ECO:0000313" key="1">
    <source>
        <dbReference type="EMBL" id="NEJ74399.1"/>
    </source>
</evidence>
<sequence>MTPEERTILKALAHMCLQYMDEGPEGLLHKSMSAGEKAVDVLAYYGLVKPDLGGGFWTDEGLRLLDDEWTSDRANFLQRMSKS</sequence>
<dbReference type="EMBL" id="WUFT01000026">
    <property type="protein sequence ID" value="NEJ74399.1"/>
    <property type="molecule type" value="Genomic_DNA"/>
</dbReference>
<evidence type="ECO:0000313" key="2">
    <source>
        <dbReference type="Proteomes" id="UP000471753"/>
    </source>
</evidence>
<dbReference type="AlphaFoldDB" id="A0A7K3UMJ9"/>
<name>A0A7K3UMJ9_9HYPH</name>
<protein>
    <submittedName>
        <fullName evidence="1">Uncharacterized protein</fullName>
    </submittedName>
</protein>
<reference evidence="1 2" key="1">
    <citation type="submission" date="2019-12" db="EMBL/GenBank/DDBJ databases">
        <title>Rhizobium genotypes associated with high levels of biological nitrogen fixation by grain legumes in a temperate-maritime cropping system.</title>
        <authorList>
            <person name="Maluk M."/>
            <person name="Francesc Ferrando Molina F."/>
            <person name="Lopez Del Egido L."/>
            <person name="Lafos M."/>
            <person name="Langarica-Fuentes A."/>
            <person name="Gebre Yohannes G."/>
            <person name="Young M.W."/>
            <person name="Martin P."/>
            <person name="Gantlett R."/>
            <person name="Kenicer G."/>
            <person name="Hawes C."/>
            <person name="Begg G.S."/>
            <person name="Quilliam R.S."/>
            <person name="Squire G.R."/>
            <person name="Poole P.S."/>
            <person name="Young P.W."/>
            <person name="Iannetta P.M."/>
            <person name="James E.K."/>
        </authorList>
    </citation>
    <scope>NUCLEOTIDE SEQUENCE [LARGE SCALE GENOMIC DNA]</scope>
    <source>
        <strain evidence="1 2">JHI366</strain>
    </source>
</reference>
<comment type="caution">
    <text evidence="1">The sequence shown here is derived from an EMBL/GenBank/DDBJ whole genome shotgun (WGS) entry which is preliminary data.</text>
</comment>
<accession>A0A7K3UMJ9</accession>
<proteinExistence type="predicted"/>